<name>A0ABT1MCH5_9MYCO</name>
<keyword evidence="2" id="KW-0732">Signal</keyword>
<feature type="chain" id="PRO_5046546415" description="Secreted protein" evidence="2">
    <location>
        <begin position="32"/>
        <end position="147"/>
    </location>
</feature>
<dbReference type="RefSeq" id="WP_255063326.1">
    <property type="nucleotide sequence ID" value="NZ_JANDBD010000011.1"/>
</dbReference>
<evidence type="ECO:0000313" key="4">
    <source>
        <dbReference type="Proteomes" id="UP001651690"/>
    </source>
</evidence>
<evidence type="ECO:0000256" key="1">
    <source>
        <dbReference type="SAM" id="MobiDB-lite"/>
    </source>
</evidence>
<sequence>MNNVIKTHVKFAAGIALGGALFAASAGVAGAEPMVQDENLSLSIGEVTVLESADLEKATEVAGAVCNIDATQANTIAEKASTETTAQTVCDLPAGAVTFSQASSVMENLPGSAPAGEWQPDDQMTPANPGGPMVPGSPTDTVDQIPS</sequence>
<protein>
    <recommendedName>
        <fullName evidence="5">Secreted protein</fullName>
    </recommendedName>
</protein>
<evidence type="ECO:0000256" key="2">
    <source>
        <dbReference type="SAM" id="SignalP"/>
    </source>
</evidence>
<keyword evidence="4" id="KW-1185">Reference proteome</keyword>
<feature type="signal peptide" evidence="2">
    <location>
        <begin position="1"/>
        <end position="31"/>
    </location>
</feature>
<accession>A0ABT1MCH5</accession>
<proteinExistence type="predicted"/>
<feature type="region of interest" description="Disordered" evidence="1">
    <location>
        <begin position="105"/>
        <end position="147"/>
    </location>
</feature>
<reference evidence="3 4" key="1">
    <citation type="submission" date="2022-06" db="EMBL/GenBank/DDBJ databases">
        <title>Mycolicibacterium sp. CAU 1645 isolated from seawater.</title>
        <authorList>
            <person name="Kim W."/>
        </authorList>
    </citation>
    <scope>NUCLEOTIDE SEQUENCE [LARGE SCALE GENOMIC DNA]</scope>
    <source>
        <strain evidence="3 4">CAU 1645</strain>
    </source>
</reference>
<dbReference type="Proteomes" id="UP001651690">
    <property type="component" value="Unassembled WGS sequence"/>
</dbReference>
<evidence type="ECO:0000313" key="3">
    <source>
        <dbReference type="EMBL" id="MCP9275487.1"/>
    </source>
</evidence>
<organism evidence="3 4">
    <name type="scientific">Mycolicibacterium arenosum</name>
    <dbReference type="NCBI Taxonomy" id="2952157"/>
    <lineage>
        <taxon>Bacteria</taxon>
        <taxon>Bacillati</taxon>
        <taxon>Actinomycetota</taxon>
        <taxon>Actinomycetes</taxon>
        <taxon>Mycobacteriales</taxon>
        <taxon>Mycobacteriaceae</taxon>
        <taxon>Mycolicibacterium</taxon>
    </lineage>
</organism>
<evidence type="ECO:0008006" key="5">
    <source>
        <dbReference type="Google" id="ProtNLM"/>
    </source>
</evidence>
<gene>
    <name evidence="3" type="ORF">NM203_25175</name>
</gene>
<comment type="caution">
    <text evidence="3">The sequence shown here is derived from an EMBL/GenBank/DDBJ whole genome shotgun (WGS) entry which is preliminary data.</text>
</comment>
<feature type="compositionally biased region" description="Polar residues" evidence="1">
    <location>
        <begin position="138"/>
        <end position="147"/>
    </location>
</feature>
<dbReference type="EMBL" id="JANDBD010000011">
    <property type="protein sequence ID" value="MCP9275487.1"/>
    <property type="molecule type" value="Genomic_DNA"/>
</dbReference>